<dbReference type="CDD" id="cd16025">
    <property type="entry name" value="PAS_like"/>
    <property type="match status" value="1"/>
</dbReference>
<dbReference type="SUPFAM" id="SSF49899">
    <property type="entry name" value="Concanavalin A-like lectins/glucanases"/>
    <property type="match status" value="1"/>
</dbReference>
<accession>A0ABX2C208</accession>
<dbReference type="InterPro" id="IPR017850">
    <property type="entry name" value="Alkaline_phosphatase_core_sf"/>
</dbReference>
<dbReference type="Gene3D" id="2.60.120.200">
    <property type="match status" value="1"/>
</dbReference>
<feature type="chain" id="PRO_5046796888" evidence="3">
    <location>
        <begin position="32"/>
        <end position="818"/>
    </location>
</feature>
<dbReference type="Proteomes" id="UP000652198">
    <property type="component" value="Unassembled WGS sequence"/>
</dbReference>
<protein>
    <submittedName>
        <fullName evidence="5">Sulfatase-like hydrolase/transferase</fullName>
    </submittedName>
</protein>
<reference evidence="5 6" key="1">
    <citation type="submission" date="2019-11" db="EMBL/GenBank/DDBJ databases">
        <title>Metabolism of dissolved organic matter in forest soils.</title>
        <authorList>
            <person name="Cyle K.T."/>
            <person name="Wilhelm R.C."/>
            <person name="Martinez C.E."/>
        </authorList>
    </citation>
    <scope>NUCLEOTIDE SEQUENCE [LARGE SCALE GENOMIC DNA]</scope>
    <source>
        <strain evidence="5 6">1N</strain>
    </source>
</reference>
<dbReference type="PANTHER" id="PTHR42693:SF43">
    <property type="entry name" value="BLL2667 PROTEIN"/>
    <property type="match status" value="1"/>
</dbReference>
<comment type="caution">
    <text evidence="5">The sequence shown here is derived from an EMBL/GenBank/DDBJ whole genome shotgun (WGS) entry which is preliminary data.</text>
</comment>
<dbReference type="Pfam" id="PF00884">
    <property type="entry name" value="Sulfatase"/>
    <property type="match status" value="1"/>
</dbReference>
<comment type="similarity">
    <text evidence="1">Belongs to the sulfatase family.</text>
</comment>
<dbReference type="Gene3D" id="3.40.720.10">
    <property type="entry name" value="Alkaline Phosphatase, subunit A"/>
    <property type="match status" value="1"/>
</dbReference>
<proteinExistence type="inferred from homology"/>
<sequence>MNERSPRNYLPRFSMLSMGVLALGGSLTAQAGATGGELPFPRPPSASVAGTSLDNSTHHWRQEPSHLRAGAPNVLVIMLDDAGFAQSDVVGGEIHTPTFARIAQTGIMYNRFHTTAISSATRAALLTGRNHHRVGNGSISELMADFDGYTGVMPRSAATVAEVLKDYGYNTAAFGKWHNTPPRETSPMGPFDHWPTSYGFQHFYGFLGGESDQYHPHLYSDTTPLPVPNDPKYHLSEDLARQAVTWLDQHQALEPNKPFFMYWAPGGVHAPHQVWKEWADRYKGKFDSGWDAYRARAFERQKQLGWIPADTKQTPRPADLPAWDSLSPEEKKFQARLMEVYAGFLEHTDTQAGKVVDELERLGLRDNTLIFYVFSDNGASAEGMQGSINELIATNGIPTTVRQHMDALNKYYGGLDALGGPKLHEHYSAAWAWASESPFVGTKLVAGYFGGTRVPLAVSWPKGFRHDTVVRSQFLHVNDIAPTIYDVDGITPPEVVNGRKQEPLDGMSFADSFTHADAPTHKKHQYFEVLGSRAEYADGWIASVFGPRTPWKADFADLLTPAGKLAFLLGKPAIGDKLGWLKWNPDKDKWSLFDLAKDYSQSTDVADAHPEKLAELKKLFDQDARDNHVYPIGAAFYAVLHPNDRPGDDGRTDFHFTPDIGSLPEFAAPNIRSRNHRVTVDVDVPPQANGVLFSLGDTGGGVALYVKDGHLVYEYNGESLVRTRIQAPEKLQAGHNVIEIDFTMAGGGRAAAADVALSVNGKLVAKGRVPYTVPFAFSANGAFEVGADHGSPVSLDFFDKTPFVFNGTIHDVHIHYTE</sequence>
<evidence type="ECO:0000313" key="6">
    <source>
        <dbReference type="Proteomes" id="UP000652198"/>
    </source>
</evidence>
<evidence type="ECO:0000256" key="2">
    <source>
        <dbReference type="SAM" id="MobiDB-lite"/>
    </source>
</evidence>
<feature type="compositionally biased region" description="Basic and acidic residues" evidence="2">
    <location>
        <begin position="56"/>
        <end position="65"/>
    </location>
</feature>
<feature type="signal peptide" evidence="3">
    <location>
        <begin position="1"/>
        <end position="31"/>
    </location>
</feature>
<evidence type="ECO:0000256" key="3">
    <source>
        <dbReference type="SAM" id="SignalP"/>
    </source>
</evidence>
<gene>
    <name evidence="5" type="ORF">GNZ12_37815</name>
</gene>
<keyword evidence="3" id="KW-0732">Signal</keyword>
<evidence type="ECO:0000259" key="4">
    <source>
        <dbReference type="Pfam" id="PF00884"/>
    </source>
</evidence>
<feature type="region of interest" description="Disordered" evidence="2">
    <location>
        <begin position="34"/>
        <end position="65"/>
    </location>
</feature>
<feature type="domain" description="Sulfatase N-terminal" evidence="4">
    <location>
        <begin position="72"/>
        <end position="487"/>
    </location>
</feature>
<dbReference type="Gene3D" id="3.30.1120.10">
    <property type="match status" value="1"/>
</dbReference>
<dbReference type="PANTHER" id="PTHR42693">
    <property type="entry name" value="ARYLSULFATASE FAMILY MEMBER"/>
    <property type="match status" value="1"/>
</dbReference>
<evidence type="ECO:0000256" key="1">
    <source>
        <dbReference type="ARBA" id="ARBA00008779"/>
    </source>
</evidence>
<name>A0ABX2C208_9BURK</name>
<organism evidence="5 6">
    <name type="scientific">Paraburkholderia solitsugae</name>
    <dbReference type="NCBI Taxonomy" id="2675748"/>
    <lineage>
        <taxon>Bacteria</taxon>
        <taxon>Pseudomonadati</taxon>
        <taxon>Pseudomonadota</taxon>
        <taxon>Betaproteobacteria</taxon>
        <taxon>Burkholderiales</taxon>
        <taxon>Burkholderiaceae</taxon>
        <taxon>Paraburkholderia</taxon>
    </lineage>
</organism>
<evidence type="ECO:0000313" key="5">
    <source>
        <dbReference type="EMBL" id="NPT46964.1"/>
    </source>
</evidence>
<dbReference type="SUPFAM" id="SSF53649">
    <property type="entry name" value="Alkaline phosphatase-like"/>
    <property type="match status" value="1"/>
</dbReference>
<dbReference type="EMBL" id="WOEY01000150">
    <property type="protein sequence ID" value="NPT46964.1"/>
    <property type="molecule type" value="Genomic_DNA"/>
</dbReference>
<dbReference type="InterPro" id="IPR000917">
    <property type="entry name" value="Sulfatase_N"/>
</dbReference>
<dbReference type="InterPro" id="IPR013320">
    <property type="entry name" value="ConA-like_dom_sf"/>
</dbReference>
<keyword evidence="6" id="KW-1185">Reference proteome</keyword>
<dbReference type="InterPro" id="IPR050738">
    <property type="entry name" value="Sulfatase"/>
</dbReference>